<keyword evidence="2" id="KW-0812">Transmembrane</keyword>
<proteinExistence type="predicted"/>
<reference evidence="3 4" key="1">
    <citation type="submission" date="2024-02" db="EMBL/GenBank/DDBJ databases">
        <authorList>
            <consortium name="ELIXIR-Norway"/>
            <consortium name="Elixir Norway"/>
        </authorList>
    </citation>
    <scope>NUCLEOTIDE SEQUENCE [LARGE SCALE GENOMIC DNA]</scope>
</reference>
<feature type="region of interest" description="Disordered" evidence="1">
    <location>
        <begin position="405"/>
        <end position="432"/>
    </location>
</feature>
<dbReference type="Proteomes" id="UP001497444">
    <property type="component" value="Chromosome 1"/>
</dbReference>
<evidence type="ECO:0000256" key="1">
    <source>
        <dbReference type="SAM" id="MobiDB-lite"/>
    </source>
</evidence>
<feature type="transmembrane region" description="Helical" evidence="2">
    <location>
        <begin position="104"/>
        <end position="134"/>
    </location>
</feature>
<organism evidence="3 4">
    <name type="scientific">Sphagnum jensenii</name>
    <dbReference type="NCBI Taxonomy" id="128206"/>
    <lineage>
        <taxon>Eukaryota</taxon>
        <taxon>Viridiplantae</taxon>
        <taxon>Streptophyta</taxon>
        <taxon>Embryophyta</taxon>
        <taxon>Bryophyta</taxon>
        <taxon>Sphagnophytina</taxon>
        <taxon>Sphagnopsida</taxon>
        <taxon>Sphagnales</taxon>
        <taxon>Sphagnaceae</taxon>
        <taxon>Sphagnum</taxon>
    </lineage>
</organism>
<dbReference type="PANTHER" id="PTHR36329">
    <property type="entry name" value="TRANSMEMBRANE PROTEIN"/>
    <property type="match status" value="1"/>
</dbReference>
<evidence type="ECO:0000256" key="2">
    <source>
        <dbReference type="SAM" id="Phobius"/>
    </source>
</evidence>
<protein>
    <submittedName>
        <fullName evidence="3">Uncharacterized protein</fullName>
    </submittedName>
</protein>
<dbReference type="PANTHER" id="PTHR36329:SF1">
    <property type="entry name" value="TRANSMEMBRANE PROTEIN"/>
    <property type="match status" value="1"/>
</dbReference>
<keyword evidence="2" id="KW-1133">Transmembrane helix</keyword>
<sequence>MCCCREREKTTMEQAKSPGVFKAAAASDQWEKPYRPLPHLSLAFSLVWTLLACIWAINTWTKRRFQRSHLQWVITTVPALKALVLGLTYVFWYSCLNLSTCSFWVAFGVFVSRIFLETTCVISYLLVAHGYCIIQEQLSLTDRRRIAGLTFLVYLTLTGYKSGIEQFCVLVMLMYLVLLCVIMAHISHNLVMLQERLEHIEAEVGQRWHTGAYAMLVMFKKFRRAVALMVAAKLMMLSQGERFANEYPRRLVVRELVEVSILLYMGWIVRSQEPTPFSTVIPILRSSRQCTLPPIYSVEMEEKDFNNFDIREWHIGVQTSNLKCAGQLPILVIVQNPGVSNSALINNDFYKDHPPARVSENEISVANFQTSKGASVPLSATVQAAAPSKPSIAETDGLQQRVRNMREETSTGGERAHSDSCQQDIGKGNMYMEGQHQDTHSYAADIVVDMKGWKRTFSLLSFNNDCNDLFMQSYCLSSI</sequence>
<feature type="compositionally biased region" description="Basic and acidic residues" evidence="1">
    <location>
        <begin position="405"/>
        <end position="418"/>
    </location>
</feature>
<feature type="transmembrane region" description="Helical" evidence="2">
    <location>
        <begin position="72"/>
        <end position="92"/>
    </location>
</feature>
<evidence type="ECO:0000313" key="3">
    <source>
        <dbReference type="EMBL" id="CAK9255511.1"/>
    </source>
</evidence>
<name>A0ABP0VNL0_9BRYO</name>
<gene>
    <name evidence="3" type="ORF">CSSPJE1EN1_LOCUS989</name>
</gene>
<feature type="transmembrane region" description="Helical" evidence="2">
    <location>
        <begin position="169"/>
        <end position="186"/>
    </location>
</feature>
<keyword evidence="2" id="KW-0472">Membrane</keyword>
<accession>A0ABP0VNL0</accession>
<feature type="transmembrane region" description="Helical" evidence="2">
    <location>
        <begin position="40"/>
        <end position="60"/>
    </location>
</feature>
<evidence type="ECO:0000313" key="4">
    <source>
        <dbReference type="Proteomes" id="UP001497444"/>
    </source>
</evidence>
<feature type="transmembrane region" description="Helical" evidence="2">
    <location>
        <begin position="146"/>
        <end position="163"/>
    </location>
</feature>
<keyword evidence="4" id="KW-1185">Reference proteome</keyword>
<dbReference type="EMBL" id="OZ020096">
    <property type="protein sequence ID" value="CAK9255511.1"/>
    <property type="molecule type" value="Genomic_DNA"/>
</dbReference>